<dbReference type="InterPro" id="IPR003833">
    <property type="entry name" value="CT_C_D"/>
</dbReference>
<feature type="domain" description="Carboxyltransferase" evidence="4">
    <location>
        <begin position="6"/>
        <end position="219"/>
    </location>
</feature>
<reference evidence="5" key="1">
    <citation type="submission" date="2023-07" db="EMBL/GenBank/DDBJ databases">
        <authorList>
            <person name="Pelsma A.J. K."/>
        </authorList>
    </citation>
    <scope>NUCLEOTIDE SEQUENCE</scope>
</reference>
<name>A0AA48RFS7_9ZZZZ</name>
<evidence type="ECO:0000259" key="4">
    <source>
        <dbReference type="SMART" id="SM00796"/>
    </source>
</evidence>
<dbReference type="AlphaFoldDB" id="A0AA48RFS7"/>
<dbReference type="SUPFAM" id="SSF50891">
    <property type="entry name" value="Cyclophilin-like"/>
    <property type="match status" value="1"/>
</dbReference>
<organism evidence="5">
    <name type="scientific">freshwater sediment metagenome</name>
    <dbReference type="NCBI Taxonomy" id="556182"/>
    <lineage>
        <taxon>unclassified sequences</taxon>
        <taxon>metagenomes</taxon>
        <taxon>ecological metagenomes</taxon>
    </lineage>
</organism>
<proteinExistence type="predicted"/>
<dbReference type="PANTHER" id="PTHR34698:SF2">
    <property type="entry name" value="5-OXOPROLINASE SUBUNIT B"/>
    <property type="match status" value="1"/>
</dbReference>
<accession>A0AA48RFS7</accession>
<dbReference type="PANTHER" id="PTHR34698">
    <property type="entry name" value="5-OXOPROLINASE SUBUNIT B"/>
    <property type="match status" value="1"/>
</dbReference>
<protein>
    <recommendedName>
        <fullName evidence="4">Carboxyltransferase domain-containing protein</fullName>
    </recommendedName>
</protein>
<dbReference type="GO" id="GO:0005524">
    <property type="term" value="F:ATP binding"/>
    <property type="evidence" value="ECO:0007669"/>
    <property type="project" value="UniProtKB-KW"/>
</dbReference>
<evidence type="ECO:0000256" key="1">
    <source>
        <dbReference type="ARBA" id="ARBA00022741"/>
    </source>
</evidence>
<dbReference type="InterPro" id="IPR010016">
    <property type="entry name" value="PxpB"/>
</dbReference>
<evidence type="ECO:0000256" key="2">
    <source>
        <dbReference type="ARBA" id="ARBA00022801"/>
    </source>
</evidence>
<dbReference type="SMART" id="SM00796">
    <property type="entry name" value="AHS1"/>
    <property type="match status" value="1"/>
</dbReference>
<keyword evidence="1" id="KW-0547">Nucleotide-binding</keyword>
<dbReference type="EMBL" id="OY288114">
    <property type="protein sequence ID" value="CAJ0889377.1"/>
    <property type="molecule type" value="Genomic_DNA"/>
</dbReference>
<dbReference type="Gene3D" id="2.40.100.10">
    <property type="entry name" value="Cyclophilin-like"/>
    <property type="match status" value="1"/>
</dbReference>
<evidence type="ECO:0000256" key="3">
    <source>
        <dbReference type="ARBA" id="ARBA00022840"/>
    </source>
</evidence>
<keyword evidence="2" id="KW-0378">Hydrolase</keyword>
<dbReference type="InterPro" id="IPR029000">
    <property type="entry name" value="Cyclophilin-like_dom_sf"/>
</dbReference>
<keyword evidence="3" id="KW-0067">ATP-binding</keyword>
<dbReference type="GO" id="GO:0016787">
    <property type="term" value="F:hydrolase activity"/>
    <property type="evidence" value="ECO:0007669"/>
    <property type="project" value="UniProtKB-KW"/>
</dbReference>
<gene>
    <name evidence="5" type="ORF">AMST5_03957</name>
</gene>
<evidence type="ECO:0000313" key="5">
    <source>
        <dbReference type="EMBL" id="CAJ0889377.1"/>
    </source>
</evidence>
<dbReference type="SUPFAM" id="SSF160467">
    <property type="entry name" value="PH0987 N-terminal domain-like"/>
    <property type="match status" value="1"/>
</dbReference>
<sequence length="255" mass="27191">MRYESPRFLDQGDTALTVEFGDAVDPEVNARVLALDAAFRAAAPPGVRETTPTYRSLLVQYEPLEISRAALVAWVEAHLPESVTASEAKQSGGRDEALDGASPLTIIPCCYDPAVAEDIEEAAATLGLSASDLAARHAAADYRAYMYGFAPGWCYLGGLPERLAIPRRHSPRGPTPEGAVLIGGGLSLIATNPMPTGWYVIGRTPERLFSLRRDPPFLIAPGAALRFEPIDAATFTALDARAAAGETLIRREDGA</sequence>
<dbReference type="Pfam" id="PF02682">
    <property type="entry name" value="CT_C_D"/>
    <property type="match status" value="1"/>
</dbReference>
<dbReference type="Gene3D" id="3.30.1360.40">
    <property type="match status" value="1"/>
</dbReference>